<gene>
    <name evidence="1" type="ORF">C8F04DRAFT_87775</name>
</gene>
<accession>A0AAD6SHS8</accession>
<keyword evidence="2" id="KW-1185">Reference proteome</keyword>
<name>A0AAD6SHS8_9AGAR</name>
<dbReference type="Proteomes" id="UP001218188">
    <property type="component" value="Unassembled WGS sequence"/>
</dbReference>
<organism evidence="1 2">
    <name type="scientific">Mycena alexandri</name>
    <dbReference type="NCBI Taxonomy" id="1745969"/>
    <lineage>
        <taxon>Eukaryota</taxon>
        <taxon>Fungi</taxon>
        <taxon>Dikarya</taxon>
        <taxon>Basidiomycota</taxon>
        <taxon>Agaricomycotina</taxon>
        <taxon>Agaricomycetes</taxon>
        <taxon>Agaricomycetidae</taxon>
        <taxon>Agaricales</taxon>
        <taxon>Marasmiineae</taxon>
        <taxon>Mycenaceae</taxon>
        <taxon>Mycena</taxon>
    </lineage>
</organism>
<proteinExistence type="predicted"/>
<sequence>MYAGIARSCSFSWVGPRTPAHMGVCVRYATVYERVHTVRITDAHRPRPLYTPGAPCGSIPPRKRCVLSCAGLSPRATLHPASCRDGDTLERVARGGIIGVESVECAVVHRGAERRRKRTGYTYTARHPTASRPALACTHVSSSPHRYCGGVWIEDVRRWLAVSCTGNELACVCTLPDGRGRGSSVPSASAMSYNAPVFVVRIEWGLRRGSGDSLCPPSCLSLTGADAQASSWEC</sequence>
<dbReference type="EMBL" id="JARJCM010000120">
    <property type="protein sequence ID" value="KAJ7027735.1"/>
    <property type="molecule type" value="Genomic_DNA"/>
</dbReference>
<evidence type="ECO:0000313" key="1">
    <source>
        <dbReference type="EMBL" id="KAJ7027735.1"/>
    </source>
</evidence>
<protein>
    <submittedName>
        <fullName evidence="1">Uncharacterized protein</fullName>
    </submittedName>
</protein>
<reference evidence="1" key="1">
    <citation type="submission" date="2023-03" db="EMBL/GenBank/DDBJ databases">
        <title>Massive genome expansion in bonnet fungi (Mycena s.s.) driven by repeated elements and novel gene families across ecological guilds.</title>
        <authorList>
            <consortium name="Lawrence Berkeley National Laboratory"/>
            <person name="Harder C.B."/>
            <person name="Miyauchi S."/>
            <person name="Viragh M."/>
            <person name="Kuo A."/>
            <person name="Thoen E."/>
            <person name="Andreopoulos B."/>
            <person name="Lu D."/>
            <person name="Skrede I."/>
            <person name="Drula E."/>
            <person name="Henrissat B."/>
            <person name="Morin E."/>
            <person name="Kohler A."/>
            <person name="Barry K."/>
            <person name="LaButti K."/>
            <person name="Morin E."/>
            <person name="Salamov A."/>
            <person name="Lipzen A."/>
            <person name="Mereny Z."/>
            <person name="Hegedus B."/>
            <person name="Baldrian P."/>
            <person name="Stursova M."/>
            <person name="Weitz H."/>
            <person name="Taylor A."/>
            <person name="Grigoriev I.V."/>
            <person name="Nagy L.G."/>
            <person name="Martin F."/>
            <person name="Kauserud H."/>
        </authorList>
    </citation>
    <scope>NUCLEOTIDE SEQUENCE</scope>
    <source>
        <strain evidence="1">CBHHK200</strain>
    </source>
</reference>
<comment type="caution">
    <text evidence="1">The sequence shown here is derived from an EMBL/GenBank/DDBJ whole genome shotgun (WGS) entry which is preliminary data.</text>
</comment>
<evidence type="ECO:0000313" key="2">
    <source>
        <dbReference type="Proteomes" id="UP001218188"/>
    </source>
</evidence>
<dbReference type="AlphaFoldDB" id="A0AAD6SHS8"/>